<comment type="subcellular location">
    <subcellularLocation>
        <location evidence="1">Nucleus</location>
    </subcellularLocation>
</comment>
<dbReference type="GO" id="GO:0016925">
    <property type="term" value="P:protein sumoylation"/>
    <property type="evidence" value="ECO:0007669"/>
    <property type="project" value="TreeGrafter"/>
</dbReference>
<dbReference type="CDD" id="cd16651">
    <property type="entry name" value="SPL-RING_NSE2"/>
    <property type="match status" value="1"/>
</dbReference>
<evidence type="ECO:0000256" key="12">
    <source>
        <dbReference type="SAM" id="MobiDB-lite"/>
    </source>
</evidence>
<evidence type="ECO:0000259" key="13">
    <source>
        <dbReference type="PROSITE" id="PS51044"/>
    </source>
</evidence>
<comment type="pathway">
    <text evidence="2">Protein modification; protein sumoylation.</text>
</comment>
<feature type="region of interest" description="Disordered" evidence="12">
    <location>
        <begin position="1"/>
        <end position="81"/>
    </location>
</feature>
<dbReference type="Gene3D" id="3.30.40.10">
    <property type="entry name" value="Zinc/RING finger domain, C3HC4 (zinc finger)"/>
    <property type="match status" value="1"/>
</dbReference>
<organism evidence="14 15">
    <name type="scientific">Armillaria luteobubalina</name>
    <dbReference type="NCBI Taxonomy" id="153913"/>
    <lineage>
        <taxon>Eukaryota</taxon>
        <taxon>Fungi</taxon>
        <taxon>Dikarya</taxon>
        <taxon>Basidiomycota</taxon>
        <taxon>Agaricomycotina</taxon>
        <taxon>Agaricomycetes</taxon>
        <taxon>Agaricomycetidae</taxon>
        <taxon>Agaricales</taxon>
        <taxon>Marasmiineae</taxon>
        <taxon>Physalacriaceae</taxon>
        <taxon>Armillaria</taxon>
    </lineage>
</organism>
<proteinExistence type="inferred from homology"/>
<dbReference type="InterPro" id="IPR026846">
    <property type="entry name" value="Nse2(Mms21)"/>
</dbReference>
<evidence type="ECO:0000313" key="14">
    <source>
        <dbReference type="EMBL" id="KAK0503838.1"/>
    </source>
</evidence>
<comment type="caution">
    <text evidence="14">The sequence shown here is derived from an EMBL/GenBank/DDBJ whole genome shotgun (WGS) entry which is preliminary data.</text>
</comment>
<evidence type="ECO:0000256" key="6">
    <source>
        <dbReference type="ARBA" id="ARBA00022771"/>
    </source>
</evidence>
<evidence type="ECO:0000256" key="10">
    <source>
        <dbReference type="PROSITE-ProRule" id="PRU00452"/>
    </source>
</evidence>
<keyword evidence="5" id="KW-0479">Metal-binding</keyword>
<dbReference type="SUPFAM" id="SSF57850">
    <property type="entry name" value="RING/U-box"/>
    <property type="match status" value="1"/>
</dbReference>
<evidence type="ECO:0000256" key="8">
    <source>
        <dbReference type="ARBA" id="ARBA00022833"/>
    </source>
</evidence>
<evidence type="ECO:0000256" key="11">
    <source>
        <dbReference type="SAM" id="Coils"/>
    </source>
</evidence>
<sequence length="329" mass="37803">MSSRRRTRAQETPSREDVEMDDEGEQPRRRNKSKSEKKEKRRNLRSTANSVLVAQHAREPDTDDEDPIDVENFADQPLGEGDLQKLNGLSKDWTLMTGKIQEHCSAIDHVAEAILEHGKKKVVEKDLEEIELLVKRFVDIEAEMQSHSSALDDIHEKLSKGETICDAVPRYNAGVLKRSQEYSTKTTRQKYAKNERYKTFKQAVYEVNHLNEPMPPMTELIDKESGDESDDDDDIEVGGVTQDYKCPITLRVIEEPYTSNICKHSFSKAAIQEMFRNERNAKKCPASGCRASFRLSDCVPNKDLARKIKAYERRRKQAEEEIEAEEVIE</sequence>
<evidence type="ECO:0000256" key="2">
    <source>
        <dbReference type="ARBA" id="ARBA00004718"/>
    </source>
</evidence>
<keyword evidence="11" id="KW-0175">Coiled coil</keyword>
<evidence type="ECO:0000313" key="15">
    <source>
        <dbReference type="Proteomes" id="UP001175228"/>
    </source>
</evidence>
<dbReference type="InterPro" id="IPR013083">
    <property type="entry name" value="Znf_RING/FYVE/PHD"/>
</dbReference>
<comment type="similarity">
    <text evidence="3">Belongs to the NSE2 family.</text>
</comment>
<dbReference type="PANTHER" id="PTHR21330">
    <property type="entry name" value="E3 SUMO-PROTEIN LIGASE NSE2"/>
    <property type="match status" value="1"/>
</dbReference>
<dbReference type="PROSITE" id="PS51044">
    <property type="entry name" value="ZF_SP_RING"/>
    <property type="match status" value="1"/>
</dbReference>
<evidence type="ECO:0000256" key="3">
    <source>
        <dbReference type="ARBA" id="ARBA00008212"/>
    </source>
</evidence>
<name>A0AA39QJ10_9AGAR</name>
<evidence type="ECO:0000256" key="7">
    <source>
        <dbReference type="ARBA" id="ARBA00022786"/>
    </source>
</evidence>
<keyword evidence="8" id="KW-0862">Zinc</keyword>
<evidence type="ECO:0000256" key="1">
    <source>
        <dbReference type="ARBA" id="ARBA00004123"/>
    </source>
</evidence>
<evidence type="ECO:0000256" key="5">
    <source>
        <dbReference type="ARBA" id="ARBA00022723"/>
    </source>
</evidence>
<dbReference type="GO" id="GO:0000724">
    <property type="term" value="P:double-strand break repair via homologous recombination"/>
    <property type="evidence" value="ECO:0007669"/>
    <property type="project" value="InterPro"/>
</dbReference>
<reference evidence="14" key="1">
    <citation type="submission" date="2023-06" db="EMBL/GenBank/DDBJ databases">
        <authorList>
            <consortium name="Lawrence Berkeley National Laboratory"/>
            <person name="Ahrendt S."/>
            <person name="Sahu N."/>
            <person name="Indic B."/>
            <person name="Wong-Bajracharya J."/>
            <person name="Merenyi Z."/>
            <person name="Ke H.-M."/>
            <person name="Monk M."/>
            <person name="Kocsube S."/>
            <person name="Drula E."/>
            <person name="Lipzen A."/>
            <person name="Balint B."/>
            <person name="Henrissat B."/>
            <person name="Andreopoulos B."/>
            <person name="Martin F.M."/>
            <person name="Harder C.B."/>
            <person name="Rigling D."/>
            <person name="Ford K.L."/>
            <person name="Foster G.D."/>
            <person name="Pangilinan J."/>
            <person name="Papanicolaou A."/>
            <person name="Barry K."/>
            <person name="LaButti K."/>
            <person name="Viragh M."/>
            <person name="Koriabine M."/>
            <person name="Yan M."/>
            <person name="Riley R."/>
            <person name="Champramary S."/>
            <person name="Plett K.L."/>
            <person name="Tsai I.J."/>
            <person name="Slot J."/>
            <person name="Sipos G."/>
            <person name="Plett J."/>
            <person name="Nagy L.G."/>
            <person name="Grigoriev I.V."/>
        </authorList>
    </citation>
    <scope>NUCLEOTIDE SEQUENCE</scope>
    <source>
        <strain evidence="14">HWK02</strain>
    </source>
</reference>
<accession>A0AA39QJ10</accession>
<evidence type="ECO:0000256" key="4">
    <source>
        <dbReference type="ARBA" id="ARBA00022679"/>
    </source>
</evidence>
<dbReference type="Pfam" id="PF11789">
    <property type="entry name" value="zf-Nse"/>
    <property type="match status" value="1"/>
</dbReference>
<keyword evidence="6 10" id="KW-0863">Zinc-finger</keyword>
<dbReference type="GO" id="GO:0030915">
    <property type="term" value="C:Smc5-Smc6 complex"/>
    <property type="evidence" value="ECO:0007669"/>
    <property type="project" value="InterPro"/>
</dbReference>
<dbReference type="PANTHER" id="PTHR21330:SF1">
    <property type="entry name" value="E3 SUMO-PROTEIN LIGASE NSE2"/>
    <property type="match status" value="1"/>
</dbReference>
<dbReference type="GO" id="GO:0005634">
    <property type="term" value="C:nucleus"/>
    <property type="evidence" value="ECO:0007669"/>
    <property type="project" value="UniProtKB-SubCell"/>
</dbReference>
<protein>
    <submittedName>
        <fullName evidence="14">Zinc-finger of the MIZ type in Nse subunit-domain-containing protein</fullName>
    </submittedName>
</protein>
<feature type="domain" description="SP-RING-type" evidence="13">
    <location>
        <begin position="231"/>
        <end position="313"/>
    </location>
</feature>
<keyword evidence="15" id="KW-1185">Reference proteome</keyword>
<keyword evidence="4" id="KW-0808">Transferase</keyword>
<gene>
    <name evidence="14" type="ORF">EDD18DRAFT_1130949</name>
</gene>
<keyword evidence="7" id="KW-0833">Ubl conjugation pathway</keyword>
<feature type="coiled-coil region" evidence="11">
    <location>
        <begin position="301"/>
        <end position="328"/>
    </location>
</feature>
<dbReference type="Proteomes" id="UP001175228">
    <property type="component" value="Unassembled WGS sequence"/>
</dbReference>
<dbReference type="EMBL" id="JAUEPU010000003">
    <property type="protein sequence ID" value="KAK0503838.1"/>
    <property type="molecule type" value="Genomic_DNA"/>
</dbReference>
<dbReference type="AlphaFoldDB" id="A0AA39QJ10"/>
<dbReference type="InterPro" id="IPR004181">
    <property type="entry name" value="Znf_MIZ"/>
</dbReference>
<feature type="compositionally biased region" description="Basic and acidic residues" evidence="12">
    <location>
        <begin position="25"/>
        <end position="38"/>
    </location>
</feature>
<evidence type="ECO:0000256" key="9">
    <source>
        <dbReference type="ARBA" id="ARBA00023242"/>
    </source>
</evidence>
<dbReference type="GO" id="GO:0061665">
    <property type="term" value="F:SUMO ligase activity"/>
    <property type="evidence" value="ECO:0007669"/>
    <property type="project" value="TreeGrafter"/>
</dbReference>
<dbReference type="GO" id="GO:0008270">
    <property type="term" value="F:zinc ion binding"/>
    <property type="evidence" value="ECO:0007669"/>
    <property type="project" value="UniProtKB-KW"/>
</dbReference>
<keyword evidence="9" id="KW-0539">Nucleus</keyword>